<dbReference type="GO" id="GO:0006400">
    <property type="term" value="P:tRNA modification"/>
    <property type="evidence" value="ECO:0007669"/>
    <property type="project" value="UniProtKB-UniRule"/>
</dbReference>
<feature type="domain" description="tRNA(Ile)-lysidine/2-thiocytidine synthase N-terminal" evidence="7">
    <location>
        <begin position="19"/>
        <end position="198"/>
    </location>
</feature>
<dbReference type="AlphaFoldDB" id="A0A520LQY6"/>
<dbReference type="GO" id="GO:0032267">
    <property type="term" value="F:tRNA(Ile)-lysidine synthase activity"/>
    <property type="evidence" value="ECO:0007669"/>
    <property type="project" value="UniProtKB-EC"/>
</dbReference>
<comment type="domain">
    <text evidence="6">The N-terminal region contains the highly conserved SGGXDS motif, predicted to be a P-loop motif involved in ATP binding.</text>
</comment>
<evidence type="ECO:0000313" key="9">
    <source>
        <dbReference type="Proteomes" id="UP000319023"/>
    </source>
</evidence>
<dbReference type="PANTHER" id="PTHR43033:SF1">
    <property type="entry name" value="TRNA(ILE)-LYSIDINE SYNTHASE-RELATED"/>
    <property type="match status" value="1"/>
</dbReference>
<dbReference type="EMBL" id="SHBN01000052">
    <property type="protein sequence ID" value="RZO10798.1"/>
    <property type="molecule type" value="Genomic_DNA"/>
</dbReference>
<comment type="catalytic activity">
    <reaction evidence="5 6">
        <text>cytidine(34) in tRNA(Ile2) + L-lysine + ATP = lysidine(34) in tRNA(Ile2) + AMP + diphosphate + H(+)</text>
        <dbReference type="Rhea" id="RHEA:43744"/>
        <dbReference type="Rhea" id="RHEA-COMP:10625"/>
        <dbReference type="Rhea" id="RHEA-COMP:10670"/>
        <dbReference type="ChEBI" id="CHEBI:15378"/>
        <dbReference type="ChEBI" id="CHEBI:30616"/>
        <dbReference type="ChEBI" id="CHEBI:32551"/>
        <dbReference type="ChEBI" id="CHEBI:33019"/>
        <dbReference type="ChEBI" id="CHEBI:82748"/>
        <dbReference type="ChEBI" id="CHEBI:83665"/>
        <dbReference type="ChEBI" id="CHEBI:456215"/>
        <dbReference type="EC" id="6.3.4.19"/>
    </reaction>
</comment>
<comment type="caution">
    <text evidence="8">The sequence shown here is derived from an EMBL/GenBank/DDBJ whole genome shotgun (WGS) entry which is preliminary data.</text>
</comment>
<proteinExistence type="inferred from homology"/>
<reference evidence="8 9" key="1">
    <citation type="submission" date="2019-02" db="EMBL/GenBank/DDBJ databases">
        <title>Prokaryotic population dynamics and viral predation in marine succession experiment using metagenomics: the confinement effect.</title>
        <authorList>
            <person name="Haro-Moreno J.M."/>
            <person name="Rodriguez-Valera F."/>
            <person name="Lopez-Perez M."/>
        </authorList>
    </citation>
    <scope>NUCLEOTIDE SEQUENCE [LARGE SCALE GENOMIC DNA]</scope>
    <source>
        <strain evidence="8">MED-G168</strain>
    </source>
</reference>
<organism evidence="8 9">
    <name type="scientific">SAR86 cluster bacterium</name>
    <dbReference type="NCBI Taxonomy" id="2030880"/>
    <lineage>
        <taxon>Bacteria</taxon>
        <taxon>Pseudomonadati</taxon>
        <taxon>Pseudomonadota</taxon>
        <taxon>Gammaproteobacteria</taxon>
        <taxon>SAR86 cluster</taxon>
    </lineage>
</organism>
<protein>
    <recommendedName>
        <fullName evidence="6">tRNA(Ile)-lysidine synthase</fullName>
        <ecNumber evidence="6">6.3.4.19</ecNumber>
    </recommendedName>
    <alternativeName>
        <fullName evidence="6">tRNA(Ile)-2-lysyl-cytidine synthase</fullName>
    </alternativeName>
    <alternativeName>
        <fullName evidence="6">tRNA(Ile)-lysidine synthetase</fullName>
    </alternativeName>
</protein>
<dbReference type="EC" id="6.3.4.19" evidence="6"/>
<dbReference type="InterPro" id="IPR014729">
    <property type="entry name" value="Rossmann-like_a/b/a_fold"/>
</dbReference>
<dbReference type="InterPro" id="IPR012094">
    <property type="entry name" value="tRNA_Ile_lys_synt"/>
</dbReference>
<feature type="binding site" evidence="6">
    <location>
        <begin position="24"/>
        <end position="29"/>
    </location>
    <ligand>
        <name>ATP</name>
        <dbReference type="ChEBI" id="CHEBI:30616"/>
    </ligand>
</feature>
<keyword evidence="1 6" id="KW-0436">Ligase</keyword>
<dbReference type="CDD" id="cd01992">
    <property type="entry name" value="TilS_N"/>
    <property type="match status" value="1"/>
</dbReference>
<dbReference type="InterPro" id="IPR012795">
    <property type="entry name" value="tRNA_Ile_lys_synt_N"/>
</dbReference>
<accession>A0A520LQY6</accession>
<dbReference type="InterPro" id="IPR011063">
    <property type="entry name" value="TilS/TtcA_N"/>
</dbReference>
<comment type="similarity">
    <text evidence="6">Belongs to the tRNA(Ile)-lysidine synthase family.</text>
</comment>
<sequence length="323" mass="37079">MILFDSKVFFDLVDPNKNIIVAFSGGGDSSALLHFCYELNQSKLLYGNLSALHINHSLHQDSDQWEEHCKIFCEERNIPFQSHGVNINVKKSGLESAARNARYKIFQDTLQSHDQLLMAHHADDVAETILFRLFRGTGIDGLQGPIKKRTLGEGLLLRPWLSYTKSDLTQYLSDNNIKFISDNTNFEDNQDRNFIRNEVLKIVSNRWPQASMQIQQTASLVSKHKKAHNFLLAQQFGEHIRGPKLHRKFLLELEEDTCVEVIRYWIKINNVAMPNKKIIGEILKAFIYSSPSAKTKVNWSRADNDQKSAFLTFCDGDLILNKK</sequence>
<comment type="function">
    <text evidence="6">Ligates lysine onto the cytidine present at position 34 of the AUA codon-specific tRNA(Ile) that contains the anticodon CAU, in an ATP-dependent manner. Cytidine is converted to lysidine, thus changing the amino acid specificity of the tRNA from methionine to isoleucine.</text>
</comment>
<evidence type="ECO:0000256" key="6">
    <source>
        <dbReference type="HAMAP-Rule" id="MF_01161"/>
    </source>
</evidence>
<dbReference type="PANTHER" id="PTHR43033">
    <property type="entry name" value="TRNA(ILE)-LYSIDINE SYNTHASE-RELATED"/>
    <property type="match status" value="1"/>
</dbReference>
<dbReference type="GO" id="GO:0005737">
    <property type="term" value="C:cytoplasm"/>
    <property type="evidence" value="ECO:0007669"/>
    <property type="project" value="UniProtKB-SubCell"/>
</dbReference>
<comment type="subcellular location">
    <subcellularLocation>
        <location evidence="6">Cytoplasm</location>
    </subcellularLocation>
</comment>
<dbReference type="HAMAP" id="MF_01161">
    <property type="entry name" value="tRNA_Ile_lys_synt"/>
    <property type="match status" value="1"/>
</dbReference>
<evidence type="ECO:0000256" key="2">
    <source>
        <dbReference type="ARBA" id="ARBA00022694"/>
    </source>
</evidence>
<dbReference type="NCBIfam" id="TIGR02432">
    <property type="entry name" value="lysidine_TilS_N"/>
    <property type="match status" value="1"/>
</dbReference>
<name>A0A520LQY6_9GAMM</name>
<dbReference type="Gene3D" id="3.40.50.620">
    <property type="entry name" value="HUPs"/>
    <property type="match status" value="1"/>
</dbReference>
<keyword evidence="4 6" id="KW-0067">ATP-binding</keyword>
<keyword evidence="2 6" id="KW-0819">tRNA processing</keyword>
<dbReference type="SUPFAM" id="SSF82829">
    <property type="entry name" value="MesJ substrate recognition domain-like"/>
    <property type="match status" value="1"/>
</dbReference>
<evidence type="ECO:0000313" key="8">
    <source>
        <dbReference type="EMBL" id="RZO10798.1"/>
    </source>
</evidence>
<dbReference type="Gene3D" id="1.20.59.20">
    <property type="match status" value="1"/>
</dbReference>
<dbReference type="SUPFAM" id="SSF52402">
    <property type="entry name" value="Adenine nucleotide alpha hydrolases-like"/>
    <property type="match status" value="1"/>
</dbReference>
<dbReference type="Proteomes" id="UP000319023">
    <property type="component" value="Unassembled WGS sequence"/>
</dbReference>
<evidence type="ECO:0000256" key="3">
    <source>
        <dbReference type="ARBA" id="ARBA00022741"/>
    </source>
</evidence>
<dbReference type="Pfam" id="PF01171">
    <property type="entry name" value="ATP_bind_3"/>
    <property type="match status" value="1"/>
</dbReference>
<keyword evidence="6" id="KW-0963">Cytoplasm</keyword>
<dbReference type="GO" id="GO:0005524">
    <property type="term" value="F:ATP binding"/>
    <property type="evidence" value="ECO:0007669"/>
    <property type="project" value="UniProtKB-UniRule"/>
</dbReference>
<evidence type="ECO:0000256" key="1">
    <source>
        <dbReference type="ARBA" id="ARBA00022598"/>
    </source>
</evidence>
<evidence type="ECO:0000256" key="5">
    <source>
        <dbReference type="ARBA" id="ARBA00048539"/>
    </source>
</evidence>
<evidence type="ECO:0000259" key="7">
    <source>
        <dbReference type="Pfam" id="PF01171"/>
    </source>
</evidence>
<evidence type="ECO:0000256" key="4">
    <source>
        <dbReference type="ARBA" id="ARBA00022840"/>
    </source>
</evidence>
<keyword evidence="3 6" id="KW-0547">Nucleotide-binding</keyword>
<gene>
    <name evidence="6 8" type="primary">tilS</name>
    <name evidence="8" type="ORF">EVB01_02870</name>
</gene>